<proteinExistence type="predicted"/>
<accession>A0ABT6N1Y4</accession>
<evidence type="ECO:0000313" key="2">
    <source>
        <dbReference type="Proteomes" id="UP001160625"/>
    </source>
</evidence>
<dbReference type="EMBL" id="JARYGZ010000001">
    <property type="protein sequence ID" value="MDH7639232.1"/>
    <property type="molecule type" value="Genomic_DNA"/>
</dbReference>
<gene>
    <name evidence="1" type="ORF">QGN17_10865</name>
</gene>
<sequence length="62" mass="6870">MTTTSAIDRAFELARSGHYRSVSEILRRLPFADKAVVEAHLTQPAARRELILICSDAWLSAG</sequence>
<protein>
    <submittedName>
        <fullName evidence="1">Uncharacterized protein</fullName>
    </submittedName>
</protein>
<organism evidence="1 2">
    <name type="scientific">Sphingomonas oryzagri</name>
    <dbReference type="NCBI Taxonomy" id="3042314"/>
    <lineage>
        <taxon>Bacteria</taxon>
        <taxon>Pseudomonadati</taxon>
        <taxon>Pseudomonadota</taxon>
        <taxon>Alphaproteobacteria</taxon>
        <taxon>Sphingomonadales</taxon>
        <taxon>Sphingomonadaceae</taxon>
        <taxon>Sphingomonas</taxon>
    </lineage>
</organism>
<keyword evidence="2" id="KW-1185">Reference proteome</keyword>
<dbReference type="Proteomes" id="UP001160625">
    <property type="component" value="Unassembled WGS sequence"/>
</dbReference>
<reference evidence="1" key="1">
    <citation type="submission" date="2023-04" db="EMBL/GenBank/DDBJ databases">
        <title>Sphingomonas sp. MAHUQ-71 isolated from rice field.</title>
        <authorList>
            <person name="Huq M.A."/>
        </authorList>
    </citation>
    <scope>NUCLEOTIDE SEQUENCE</scope>
    <source>
        <strain evidence="1">MAHUQ-71</strain>
    </source>
</reference>
<evidence type="ECO:0000313" key="1">
    <source>
        <dbReference type="EMBL" id="MDH7639232.1"/>
    </source>
</evidence>
<name>A0ABT6N1Y4_9SPHN</name>
<dbReference type="RefSeq" id="WP_281044495.1">
    <property type="nucleotide sequence ID" value="NZ_JARYGZ010000001.1"/>
</dbReference>
<comment type="caution">
    <text evidence="1">The sequence shown here is derived from an EMBL/GenBank/DDBJ whole genome shotgun (WGS) entry which is preliminary data.</text>
</comment>